<evidence type="ECO:0000313" key="8">
    <source>
        <dbReference type="EMBL" id="AGY59016.1"/>
    </source>
</evidence>
<accession>U5QJC5</accession>
<evidence type="ECO:0000256" key="2">
    <source>
        <dbReference type="ARBA" id="ARBA00022741"/>
    </source>
</evidence>
<dbReference type="Gene3D" id="3.40.50.10070">
    <property type="entry name" value="TolB, N-terminal domain"/>
    <property type="match status" value="1"/>
</dbReference>
<feature type="repeat" description="TPR" evidence="5">
    <location>
        <begin position="664"/>
        <end position="697"/>
    </location>
</feature>
<dbReference type="EMBL" id="CP003587">
    <property type="protein sequence ID" value="AGY59016.1"/>
    <property type="molecule type" value="Genomic_DNA"/>
</dbReference>
<dbReference type="STRING" id="1183438.GKIL_2770"/>
<dbReference type="HOGENOM" id="CLU_013589_0_1_3"/>
<evidence type="ECO:0000256" key="4">
    <source>
        <dbReference type="ARBA" id="ARBA00022840"/>
    </source>
</evidence>
<dbReference type="PROSITE" id="PS00107">
    <property type="entry name" value="PROTEIN_KINASE_ATP"/>
    <property type="match status" value="1"/>
</dbReference>
<dbReference type="PROSITE" id="PS50005">
    <property type="entry name" value="TPR"/>
    <property type="match status" value="2"/>
</dbReference>
<dbReference type="CDD" id="cd14014">
    <property type="entry name" value="STKc_PknB_like"/>
    <property type="match status" value="1"/>
</dbReference>
<proteinExistence type="predicted"/>
<dbReference type="SMART" id="SM00220">
    <property type="entry name" value="S_TKc"/>
    <property type="match status" value="1"/>
</dbReference>
<keyword evidence="8" id="KW-0723">Serine/threonine-protein kinase</keyword>
<keyword evidence="5" id="KW-0802">TPR repeat</keyword>
<dbReference type="AlphaFoldDB" id="U5QJC5"/>
<dbReference type="OrthoDB" id="9784971at2"/>
<dbReference type="PATRIC" id="fig|1183438.3.peg.2729"/>
<dbReference type="InterPro" id="IPR011009">
    <property type="entry name" value="Kinase-like_dom_sf"/>
</dbReference>
<name>U5QJC5_GLOK1</name>
<evidence type="ECO:0000256" key="1">
    <source>
        <dbReference type="ARBA" id="ARBA00022679"/>
    </source>
</evidence>
<dbReference type="eggNOG" id="COG0457">
    <property type="taxonomic scope" value="Bacteria"/>
</dbReference>
<keyword evidence="2 6" id="KW-0547">Nucleotide-binding</keyword>
<dbReference type="PANTHER" id="PTHR43289:SF34">
    <property type="entry name" value="SERINE_THREONINE-PROTEIN KINASE YBDM-RELATED"/>
    <property type="match status" value="1"/>
</dbReference>
<dbReference type="RefSeq" id="WP_023174228.1">
    <property type="nucleotide sequence ID" value="NC_022600.1"/>
</dbReference>
<dbReference type="Proteomes" id="UP000017396">
    <property type="component" value="Chromosome"/>
</dbReference>
<dbReference type="InterPro" id="IPR000719">
    <property type="entry name" value="Prot_kinase_dom"/>
</dbReference>
<evidence type="ECO:0000259" key="7">
    <source>
        <dbReference type="PROSITE" id="PS50011"/>
    </source>
</evidence>
<feature type="domain" description="Protein kinase" evidence="7">
    <location>
        <begin position="93"/>
        <end position="389"/>
    </location>
</feature>
<evidence type="ECO:0000256" key="5">
    <source>
        <dbReference type="PROSITE-ProRule" id="PRU00339"/>
    </source>
</evidence>
<dbReference type="GO" id="GO:0005524">
    <property type="term" value="F:ATP binding"/>
    <property type="evidence" value="ECO:0007669"/>
    <property type="project" value="UniProtKB-UniRule"/>
</dbReference>
<keyword evidence="4 6" id="KW-0067">ATP-binding</keyword>
<sequence>MDQRQWQKVEVVFEAALQCARSDRTAFVVSACAGDEQLQQAVQAALHLYEQEDGFLDAPILPLQIESYLDAPENAGEIVISKTESIDGAIGSYRLLRTIGQGGMGTVYLAERSDQQFQRQVAVKLIAKELNSDLLTRRFYIERQILADLDHPNIARLLDGGTTADGRPYLIMDYIRGLPIDQYCSRAQLGIRERLELFLGVCSAVQYAHSHHVIHRDIKPSNILVTEQGVPKLLDFGIAKILTPDPKAADLTQTAMRVLTPNYASPEQIRGEAVTTASDVYMLGVVLYELLTGQRPFEIKNSSLQALERLVCETQPELPSKAVLQIQAIAPAESSQTLTAELRRRSALLAGDLDTILLKALRKEPDRRYSSVAEFAQDIRRHLDGLPVLARKDSLLYRSSKLLRRYRESLSVAALAAMLTAGVWVYQHSFSPTAPFQTLSGKSVAVLPFENTGSDPNNRYFSDGIATDITTELGKIAELTVISSNVAQYYKNSNKSLREIAQELGVSAIVTGDARLEGGRVHIVAQLINPQTEAQLWAEHYDRKFSDIFTIQADIASQIASTLQVKLSPQERSRLGQIPPDDLTAYNYFLQGNAYRRRNTRKYTELAIDLYKRALQRDPEYARAYDGLAAAYVQKTQAFGDSPAWLNTAIAVSRKALNLDPDSPHARNSLGEAYDAKGQLHRAAAEYRRIIASNPNYYPAIGNLAGVERDTGHLDSAMHLYKKRLSINPATADAYDDIGFVYWLLGEDEKAKQWLNKALSFQPDYSYSLYTLSVLYLLQGENKQAQQMVNSLLESNSREPMALDSAGYIEYIQGHWPQADGYLKKLIDDIDPQLPFFISQLQPTTQLSYIALQQGQQLRSRELLGRSLRLDEQRIAAGDENFKIRLDLAAIYAIKREKAKAQYWLDAAIHSGFRNYRWLTKEPIFKDVLKDPESQAIVATLKAQVNAMRLQVMREDKESSRFQ</sequence>
<dbReference type="Gene3D" id="1.25.40.10">
    <property type="entry name" value="Tetratricopeptide repeat domain"/>
    <property type="match status" value="2"/>
</dbReference>
<feature type="binding site" evidence="6">
    <location>
        <position position="128"/>
    </location>
    <ligand>
        <name>ATP</name>
        <dbReference type="ChEBI" id="CHEBI:30616"/>
    </ligand>
</feature>
<dbReference type="SUPFAM" id="SSF56112">
    <property type="entry name" value="Protein kinase-like (PK-like)"/>
    <property type="match status" value="1"/>
</dbReference>
<dbReference type="PROSITE" id="PS50011">
    <property type="entry name" value="PROTEIN_KINASE_DOM"/>
    <property type="match status" value="1"/>
</dbReference>
<gene>
    <name evidence="8" type="primary">pknD</name>
    <name evidence="8" type="ORF">GKIL_2770</name>
</gene>
<dbReference type="Pfam" id="PF13181">
    <property type="entry name" value="TPR_8"/>
    <property type="match status" value="2"/>
</dbReference>
<evidence type="ECO:0000256" key="6">
    <source>
        <dbReference type="PROSITE-ProRule" id="PRU10141"/>
    </source>
</evidence>
<reference evidence="8 9" key="1">
    <citation type="journal article" date="2013" name="PLoS ONE">
        <title>Cultivation and Complete Genome Sequencing of Gloeobacter kilaueensis sp. nov., from a Lava Cave in Kilauea Caldera, Hawai'i.</title>
        <authorList>
            <person name="Saw J.H."/>
            <person name="Schatz M."/>
            <person name="Brown M.V."/>
            <person name="Kunkel D.D."/>
            <person name="Foster J.S."/>
            <person name="Shick H."/>
            <person name="Christensen S."/>
            <person name="Hou S."/>
            <person name="Wan X."/>
            <person name="Donachie S.P."/>
        </authorList>
    </citation>
    <scope>NUCLEOTIDE SEQUENCE [LARGE SCALE GENOMIC DNA]</scope>
    <source>
        <strain evidence="9">JS</strain>
    </source>
</reference>
<dbReference type="GO" id="GO:0004674">
    <property type="term" value="F:protein serine/threonine kinase activity"/>
    <property type="evidence" value="ECO:0007669"/>
    <property type="project" value="UniProtKB-KW"/>
</dbReference>
<organism evidence="8 9">
    <name type="scientific">Gloeobacter kilaueensis (strain ATCC BAA-2537 / CCAP 1431/1 / ULC 316 / JS1)</name>
    <dbReference type="NCBI Taxonomy" id="1183438"/>
    <lineage>
        <taxon>Bacteria</taxon>
        <taxon>Bacillati</taxon>
        <taxon>Cyanobacteriota</taxon>
        <taxon>Cyanophyceae</taxon>
        <taxon>Gloeobacterales</taxon>
        <taxon>Gloeobacteraceae</taxon>
        <taxon>Gloeobacter</taxon>
    </lineage>
</organism>
<dbReference type="eggNOG" id="COG0515">
    <property type="taxonomic scope" value="Bacteria"/>
</dbReference>
<dbReference type="eggNOG" id="COG5616">
    <property type="taxonomic scope" value="Bacteria"/>
</dbReference>
<dbReference type="Gene3D" id="3.30.200.20">
    <property type="entry name" value="Phosphorylase Kinase, domain 1"/>
    <property type="match status" value="1"/>
</dbReference>
<dbReference type="Gene3D" id="1.10.510.10">
    <property type="entry name" value="Transferase(Phosphotransferase) domain 1"/>
    <property type="match status" value="1"/>
</dbReference>
<dbReference type="InterPro" id="IPR019734">
    <property type="entry name" value="TPR_rpt"/>
</dbReference>
<dbReference type="InterPro" id="IPR011990">
    <property type="entry name" value="TPR-like_helical_dom_sf"/>
</dbReference>
<dbReference type="PROSITE" id="PS00108">
    <property type="entry name" value="PROTEIN_KINASE_ST"/>
    <property type="match status" value="1"/>
</dbReference>
<feature type="repeat" description="TPR" evidence="5">
    <location>
        <begin position="732"/>
        <end position="765"/>
    </location>
</feature>
<keyword evidence="9" id="KW-1185">Reference proteome</keyword>
<dbReference type="KEGG" id="glj:GKIL_2770"/>
<protein>
    <submittedName>
        <fullName evidence="8">Serine/threonine protein kinase</fullName>
        <ecNumber evidence="8">2.7.11.1</ecNumber>
    </submittedName>
</protein>
<dbReference type="InterPro" id="IPR008271">
    <property type="entry name" value="Ser/Thr_kinase_AS"/>
</dbReference>
<keyword evidence="3 8" id="KW-0418">Kinase</keyword>
<dbReference type="InterPro" id="IPR017441">
    <property type="entry name" value="Protein_kinase_ATP_BS"/>
</dbReference>
<evidence type="ECO:0000256" key="3">
    <source>
        <dbReference type="ARBA" id="ARBA00022777"/>
    </source>
</evidence>
<evidence type="ECO:0000313" key="9">
    <source>
        <dbReference type="Proteomes" id="UP000017396"/>
    </source>
</evidence>
<dbReference type="SUPFAM" id="SSF48452">
    <property type="entry name" value="TPR-like"/>
    <property type="match status" value="1"/>
</dbReference>
<dbReference type="Pfam" id="PF00069">
    <property type="entry name" value="Pkinase"/>
    <property type="match status" value="1"/>
</dbReference>
<keyword evidence="1 8" id="KW-0808">Transferase</keyword>
<dbReference type="SMART" id="SM00028">
    <property type="entry name" value="TPR"/>
    <property type="match status" value="4"/>
</dbReference>
<dbReference type="PANTHER" id="PTHR43289">
    <property type="entry name" value="MITOGEN-ACTIVATED PROTEIN KINASE KINASE KINASE 20-RELATED"/>
    <property type="match status" value="1"/>
</dbReference>
<dbReference type="EC" id="2.7.11.1" evidence="8"/>